<dbReference type="AlphaFoldDB" id="A0AAV3PGS9"/>
<evidence type="ECO:0000313" key="3">
    <source>
        <dbReference type="EMBL" id="GAA0149373.1"/>
    </source>
</evidence>
<dbReference type="PANTHER" id="PTHR47718:SF2">
    <property type="entry name" value="PROTEIN FAR1-RELATED SEQUENCE 5-LIKE"/>
    <property type="match status" value="1"/>
</dbReference>
<comment type="caution">
    <text evidence="3">The sequence shown here is derived from an EMBL/GenBank/DDBJ whole genome shotgun (WGS) entry which is preliminary data.</text>
</comment>
<sequence>MFPHIPYGNRYSMSHGFTIKKASFVKRNRKNQHIAFPFYPIIQCHKQGFKVERPTCKLVKRRKITRNGCKDRMKLKMDFAKDCYIITKWIDHHSHPLIDVDKRHFLPHNKHSEQSQKYVIDNHMLSDISQRATFDPISRFVGGPKSKHFLCPGFYYDVEVDNQDKMASIFLAYSVIRADYARFGDLVSFDTTYTTNKECRPLDVFVGFNHYKATCIFGGALLYDETYSTFKWLFESFRKCSLFTPDIFEKMQNDYEQGKDYGNKAMPHMPCGTTQVVYVQKWDNLFQANQILVEEGVVEIDLDKECKKEACNFGERYQRLYGVMTGIDTRLCYNEFVYYWYMQKVLDLGKKAGHMLKIFANASANSSAPSRSECATNVGMC</sequence>
<dbReference type="InterPro" id="IPR004330">
    <property type="entry name" value="FAR1_DNA_bnd_dom"/>
</dbReference>
<feature type="domain" description="FAR1" evidence="1">
    <location>
        <begin position="9"/>
        <end position="98"/>
    </location>
</feature>
<dbReference type="Proteomes" id="UP001454036">
    <property type="component" value="Unassembled WGS sequence"/>
</dbReference>
<dbReference type="InterPro" id="IPR018289">
    <property type="entry name" value="MULE_transposase_dom"/>
</dbReference>
<evidence type="ECO:0000259" key="1">
    <source>
        <dbReference type="Pfam" id="PF03101"/>
    </source>
</evidence>
<proteinExistence type="predicted"/>
<keyword evidence="4" id="KW-1185">Reference proteome</keyword>
<gene>
    <name evidence="3" type="ORF">LIER_08566</name>
</gene>
<dbReference type="Pfam" id="PF03101">
    <property type="entry name" value="FAR1"/>
    <property type="match status" value="1"/>
</dbReference>
<organism evidence="3 4">
    <name type="scientific">Lithospermum erythrorhizon</name>
    <name type="common">Purple gromwell</name>
    <name type="synonym">Lithospermum officinale var. erythrorhizon</name>
    <dbReference type="NCBI Taxonomy" id="34254"/>
    <lineage>
        <taxon>Eukaryota</taxon>
        <taxon>Viridiplantae</taxon>
        <taxon>Streptophyta</taxon>
        <taxon>Embryophyta</taxon>
        <taxon>Tracheophyta</taxon>
        <taxon>Spermatophyta</taxon>
        <taxon>Magnoliopsida</taxon>
        <taxon>eudicotyledons</taxon>
        <taxon>Gunneridae</taxon>
        <taxon>Pentapetalae</taxon>
        <taxon>asterids</taxon>
        <taxon>lamiids</taxon>
        <taxon>Boraginales</taxon>
        <taxon>Boraginaceae</taxon>
        <taxon>Boraginoideae</taxon>
        <taxon>Lithospermeae</taxon>
        <taxon>Lithospermum</taxon>
    </lineage>
</organism>
<reference evidence="3 4" key="1">
    <citation type="submission" date="2024-01" db="EMBL/GenBank/DDBJ databases">
        <title>The complete chloroplast genome sequence of Lithospermum erythrorhizon: insights into the phylogenetic relationship among Boraginaceae species and the maternal lineages of purple gromwells.</title>
        <authorList>
            <person name="Okada T."/>
            <person name="Watanabe K."/>
        </authorList>
    </citation>
    <scope>NUCLEOTIDE SEQUENCE [LARGE SCALE GENOMIC DNA]</scope>
</reference>
<name>A0AAV3PGS9_LITER</name>
<evidence type="ECO:0008006" key="5">
    <source>
        <dbReference type="Google" id="ProtNLM"/>
    </source>
</evidence>
<accession>A0AAV3PGS9</accession>
<protein>
    <recommendedName>
        <fullName evidence="5">Protein FAR1-RELATED SEQUENCE</fullName>
    </recommendedName>
</protein>
<dbReference type="PANTHER" id="PTHR47718">
    <property type="entry name" value="OS01G0519700 PROTEIN"/>
    <property type="match status" value="1"/>
</dbReference>
<evidence type="ECO:0000313" key="4">
    <source>
        <dbReference type="Proteomes" id="UP001454036"/>
    </source>
</evidence>
<feature type="domain" description="MULE transposase" evidence="2">
    <location>
        <begin position="187"/>
        <end position="240"/>
    </location>
</feature>
<dbReference type="EMBL" id="BAABME010001394">
    <property type="protein sequence ID" value="GAA0149373.1"/>
    <property type="molecule type" value="Genomic_DNA"/>
</dbReference>
<evidence type="ECO:0000259" key="2">
    <source>
        <dbReference type="Pfam" id="PF10551"/>
    </source>
</evidence>
<dbReference type="Pfam" id="PF10551">
    <property type="entry name" value="MULE"/>
    <property type="match status" value="1"/>
</dbReference>